<keyword evidence="2" id="KW-1185">Reference proteome</keyword>
<accession>A0ACB9XBM7</accession>
<comment type="caution">
    <text evidence="1">The sequence shown here is derived from an EMBL/GenBank/DDBJ whole genome shotgun (WGS) entry which is preliminary data.</text>
</comment>
<proteinExistence type="predicted"/>
<name>A0ACB9XBM7_CHAAC</name>
<feature type="non-terminal residue" evidence="1">
    <location>
        <position position="169"/>
    </location>
</feature>
<protein>
    <submittedName>
        <fullName evidence="1">Uncharacterized protein</fullName>
    </submittedName>
</protein>
<evidence type="ECO:0000313" key="2">
    <source>
        <dbReference type="Proteomes" id="UP001057452"/>
    </source>
</evidence>
<feature type="non-terminal residue" evidence="1">
    <location>
        <position position="1"/>
    </location>
</feature>
<evidence type="ECO:0000313" key="1">
    <source>
        <dbReference type="EMBL" id="KAI4823616.1"/>
    </source>
</evidence>
<gene>
    <name evidence="1" type="ORF">KUCAC02_012194</name>
</gene>
<dbReference type="EMBL" id="CM043791">
    <property type="protein sequence ID" value="KAI4823616.1"/>
    <property type="molecule type" value="Genomic_DNA"/>
</dbReference>
<sequence>GFLCSAPSRRRPIKAIRQRWGSCAALGARGEQSLSPAPSSSISSAVPQNGTVSLLSLVLAPLPWGSVPWKKSRSIVSTQVVPCTSISTSQFQLENIRVQSERITQLKEAVKQLGHSAALLDKGPCSPRREKHSTSTTVTPGIQRDEQPLTFTLLPLLLGWIAEPIGACG</sequence>
<organism evidence="1 2">
    <name type="scientific">Chaenocephalus aceratus</name>
    <name type="common">Blackfin icefish</name>
    <name type="synonym">Chaenichthys aceratus</name>
    <dbReference type="NCBI Taxonomy" id="36190"/>
    <lineage>
        <taxon>Eukaryota</taxon>
        <taxon>Metazoa</taxon>
        <taxon>Chordata</taxon>
        <taxon>Craniata</taxon>
        <taxon>Vertebrata</taxon>
        <taxon>Euteleostomi</taxon>
        <taxon>Actinopterygii</taxon>
        <taxon>Neopterygii</taxon>
        <taxon>Teleostei</taxon>
        <taxon>Neoteleostei</taxon>
        <taxon>Acanthomorphata</taxon>
        <taxon>Eupercaria</taxon>
        <taxon>Perciformes</taxon>
        <taxon>Notothenioidei</taxon>
        <taxon>Channichthyidae</taxon>
        <taxon>Chaenocephalus</taxon>
    </lineage>
</organism>
<dbReference type="Proteomes" id="UP001057452">
    <property type="component" value="Chromosome 7"/>
</dbReference>
<reference evidence="1" key="1">
    <citation type="submission" date="2022-05" db="EMBL/GenBank/DDBJ databases">
        <title>Chromosome-level genome of Chaenocephalus aceratus.</title>
        <authorList>
            <person name="Park H."/>
        </authorList>
    </citation>
    <scope>NUCLEOTIDE SEQUENCE</scope>
    <source>
        <strain evidence="1">KU_202001</strain>
    </source>
</reference>